<proteinExistence type="predicted"/>
<evidence type="ECO:0000313" key="2">
    <source>
        <dbReference type="EMBL" id="KIJ31318.1"/>
    </source>
</evidence>
<protein>
    <submittedName>
        <fullName evidence="2">Uncharacterized protein</fullName>
    </submittedName>
</protein>
<feature type="region of interest" description="Disordered" evidence="1">
    <location>
        <begin position="1"/>
        <end position="101"/>
    </location>
</feature>
<accession>A0A0C9TMW3</accession>
<keyword evidence="3" id="KW-1185">Reference proteome</keyword>
<gene>
    <name evidence="2" type="ORF">M422DRAFT_266974</name>
</gene>
<feature type="compositionally biased region" description="Polar residues" evidence="1">
    <location>
        <begin position="38"/>
        <end position="49"/>
    </location>
</feature>
<dbReference type="AlphaFoldDB" id="A0A0C9TMW3"/>
<sequence>MSHCCSGQRMQAEELSAQAAEGDEPIPGLTAGDLMDPPSTSVDPQQSPKVLTPEHPDELHAQAYGPQTVPRHQNLGDAPSEPDHVSPDEGDTDEEESFTIPASEVNTLHQEYTEFINLKDNAEIVLSEAMEATERLNTV</sequence>
<dbReference type="Proteomes" id="UP000054279">
    <property type="component" value="Unassembled WGS sequence"/>
</dbReference>
<evidence type="ECO:0000256" key="1">
    <source>
        <dbReference type="SAM" id="MobiDB-lite"/>
    </source>
</evidence>
<reference evidence="2 3" key="1">
    <citation type="submission" date="2014-06" db="EMBL/GenBank/DDBJ databases">
        <title>Evolutionary Origins and Diversification of the Mycorrhizal Mutualists.</title>
        <authorList>
            <consortium name="DOE Joint Genome Institute"/>
            <consortium name="Mycorrhizal Genomics Consortium"/>
            <person name="Kohler A."/>
            <person name="Kuo A."/>
            <person name="Nagy L.G."/>
            <person name="Floudas D."/>
            <person name="Copeland A."/>
            <person name="Barry K.W."/>
            <person name="Cichocki N."/>
            <person name="Veneault-Fourrey C."/>
            <person name="LaButti K."/>
            <person name="Lindquist E.A."/>
            <person name="Lipzen A."/>
            <person name="Lundell T."/>
            <person name="Morin E."/>
            <person name="Murat C."/>
            <person name="Riley R."/>
            <person name="Ohm R."/>
            <person name="Sun H."/>
            <person name="Tunlid A."/>
            <person name="Henrissat B."/>
            <person name="Grigoriev I.V."/>
            <person name="Hibbett D.S."/>
            <person name="Martin F."/>
        </authorList>
    </citation>
    <scope>NUCLEOTIDE SEQUENCE [LARGE SCALE GENOMIC DNA]</scope>
    <source>
        <strain evidence="2 3">SS14</strain>
    </source>
</reference>
<organism evidence="2 3">
    <name type="scientific">Sphaerobolus stellatus (strain SS14)</name>
    <dbReference type="NCBI Taxonomy" id="990650"/>
    <lineage>
        <taxon>Eukaryota</taxon>
        <taxon>Fungi</taxon>
        <taxon>Dikarya</taxon>
        <taxon>Basidiomycota</taxon>
        <taxon>Agaricomycotina</taxon>
        <taxon>Agaricomycetes</taxon>
        <taxon>Phallomycetidae</taxon>
        <taxon>Geastrales</taxon>
        <taxon>Sphaerobolaceae</taxon>
        <taxon>Sphaerobolus</taxon>
    </lineage>
</organism>
<name>A0A0C9TMW3_SPHS4</name>
<dbReference type="HOGENOM" id="CLU_012886_3_0_1"/>
<feature type="compositionally biased region" description="Acidic residues" evidence="1">
    <location>
        <begin position="88"/>
        <end position="97"/>
    </location>
</feature>
<evidence type="ECO:0000313" key="3">
    <source>
        <dbReference type="Proteomes" id="UP000054279"/>
    </source>
</evidence>
<dbReference type="EMBL" id="KN837244">
    <property type="protein sequence ID" value="KIJ31318.1"/>
    <property type="molecule type" value="Genomic_DNA"/>
</dbReference>